<keyword evidence="6 9" id="KW-1133">Transmembrane helix</keyword>
<feature type="compositionally biased region" description="Pro residues" evidence="8">
    <location>
        <begin position="83"/>
        <end position="92"/>
    </location>
</feature>
<evidence type="ECO:0000256" key="3">
    <source>
        <dbReference type="ARBA" id="ARBA00022676"/>
    </source>
</evidence>
<keyword evidence="2" id="KW-1003">Cell membrane</keyword>
<dbReference type="PANTHER" id="PTHR33908">
    <property type="entry name" value="MANNOSYLTRANSFERASE YKCB-RELATED"/>
    <property type="match status" value="1"/>
</dbReference>
<comment type="subcellular location">
    <subcellularLocation>
        <location evidence="1">Cell membrane</location>
        <topology evidence="1">Multi-pass membrane protein</topology>
    </subcellularLocation>
</comment>
<dbReference type="Pfam" id="PF13231">
    <property type="entry name" value="PMT_2"/>
    <property type="match status" value="1"/>
</dbReference>
<keyword evidence="12" id="KW-1185">Reference proteome</keyword>
<name>A0ABN3R052_9ACTN</name>
<evidence type="ECO:0000313" key="11">
    <source>
        <dbReference type="EMBL" id="GAA2638770.1"/>
    </source>
</evidence>
<evidence type="ECO:0000256" key="4">
    <source>
        <dbReference type="ARBA" id="ARBA00022679"/>
    </source>
</evidence>
<feature type="compositionally biased region" description="Acidic residues" evidence="8">
    <location>
        <begin position="106"/>
        <end position="116"/>
    </location>
</feature>
<feature type="compositionally biased region" description="Basic and acidic residues" evidence="8">
    <location>
        <begin position="95"/>
        <end position="105"/>
    </location>
</feature>
<dbReference type="EMBL" id="BAAASJ010000036">
    <property type="protein sequence ID" value="GAA2638770.1"/>
    <property type="molecule type" value="Genomic_DNA"/>
</dbReference>
<evidence type="ECO:0000256" key="6">
    <source>
        <dbReference type="ARBA" id="ARBA00022989"/>
    </source>
</evidence>
<protein>
    <recommendedName>
        <fullName evidence="10">Glycosyltransferase RgtA/B/C/D-like domain-containing protein</fullName>
    </recommendedName>
</protein>
<feature type="transmembrane region" description="Helical" evidence="9">
    <location>
        <begin position="195"/>
        <end position="214"/>
    </location>
</feature>
<dbReference type="PANTHER" id="PTHR33908:SF11">
    <property type="entry name" value="MEMBRANE PROTEIN"/>
    <property type="match status" value="1"/>
</dbReference>
<feature type="transmembrane region" description="Helical" evidence="9">
    <location>
        <begin position="162"/>
        <end position="183"/>
    </location>
</feature>
<evidence type="ECO:0000256" key="5">
    <source>
        <dbReference type="ARBA" id="ARBA00022692"/>
    </source>
</evidence>
<keyword evidence="5 9" id="KW-0812">Transmembrane</keyword>
<dbReference type="Proteomes" id="UP001500151">
    <property type="component" value="Unassembled WGS sequence"/>
</dbReference>
<feature type="transmembrane region" description="Helical" evidence="9">
    <location>
        <begin position="360"/>
        <end position="380"/>
    </location>
</feature>
<feature type="transmembrane region" description="Helical" evidence="9">
    <location>
        <begin position="445"/>
        <end position="464"/>
    </location>
</feature>
<evidence type="ECO:0000256" key="1">
    <source>
        <dbReference type="ARBA" id="ARBA00004651"/>
    </source>
</evidence>
<gene>
    <name evidence="11" type="ORF">GCM10010307_37460</name>
</gene>
<feature type="transmembrane region" description="Helical" evidence="9">
    <location>
        <begin position="121"/>
        <end position="142"/>
    </location>
</feature>
<organism evidence="11 12">
    <name type="scientific">Streptomyces vastus</name>
    <dbReference type="NCBI Taxonomy" id="285451"/>
    <lineage>
        <taxon>Bacteria</taxon>
        <taxon>Bacillati</taxon>
        <taxon>Actinomycetota</taxon>
        <taxon>Actinomycetes</taxon>
        <taxon>Kitasatosporales</taxon>
        <taxon>Streptomycetaceae</taxon>
        <taxon>Streptomyces</taxon>
    </lineage>
</organism>
<dbReference type="InterPro" id="IPR038731">
    <property type="entry name" value="RgtA/B/C-like"/>
</dbReference>
<feature type="transmembrane region" description="Helical" evidence="9">
    <location>
        <begin position="220"/>
        <end position="238"/>
    </location>
</feature>
<evidence type="ECO:0000256" key="2">
    <source>
        <dbReference type="ARBA" id="ARBA00022475"/>
    </source>
</evidence>
<keyword evidence="3" id="KW-0328">Glycosyltransferase</keyword>
<dbReference type="InterPro" id="IPR050297">
    <property type="entry name" value="LipidA_mod_glycosyltrf_83"/>
</dbReference>
<proteinExistence type="predicted"/>
<feature type="region of interest" description="Disordered" evidence="8">
    <location>
        <begin position="1"/>
        <end position="30"/>
    </location>
</feature>
<feature type="domain" description="Glycosyltransferase RgtA/B/C/D-like" evidence="10">
    <location>
        <begin position="183"/>
        <end position="331"/>
    </location>
</feature>
<keyword evidence="7 9" id="KW-0472">Membrane</keyword>
<feature type="region of interest" description="Disordered" evidence="8">
    <location>
        <begin position="65"/>
        <end position="119"/>
    </location>
</feature>
<feature type="transmembrane region" description="Helical" evidence="9">
    <location>
        <begin position="412"/>
        <end position="433"/>
    </location>
</feature>
<accession>A0ABN3R052</accession>
<evidence type="ECO:0000256" key="7">
    <source>
        <dbReference type="ARBA" id="ARBA00023136"/>
    </source>
</evidence>
<feature type="transmembrane region" description="Helical" evidence="9">
    <location>
        <begin position="387"/>
        <end position="406"/>
    </location>
</feature>
<evidence type="ECO:0000256" key="9">
    <source>
        <dbReference type="SAM" id="Phobius"/>
    </source>
</evidence>
<evidence type="ECO:0000259" key="10">
    <source>
        <dbReference type="Pfam" id="PF13231"/>
    </source>
</evidence>
<comment type="caution">
    <text evidence="11">The sequence shown here is derived from an EMBL/GenBank/DDBJ whole genome shotgun (WGS) entry which is preliminary data.</text>
</comment>
<feature type="transmembrane region" description="Helical" evidence="9">
    <location>
        <begin position="312"/>
        <end position="333"/>
    </location>
</feature>
<evidence type="ECO:0000313" key="12">
    <source>
        <dbReference type="Proteomes" id="UP001500151"/>
    </source>
</evidence>
<reference evidence="11 12" key="1">
    <citation type="journal article" date="2019" name="Int. J. Syst. Evol. Microbiol.">
        <title>The Global Catalogue of Microorganisms (GCM) 10K type strain sequencing project: providing services to taxonomists for standard genome sequencing and annotation.</title>
        <authorList>
            <consortium name="The Broad Institute Genomics Platform"/>
            <consortium name="The Broad Institute Genome Sequencing Center for Infectious Disease"/>
            <person name="Wu L."/>
            <person name="Ma J."/>
        </authorList>
    </citation>
    <scope>NUCLEOTIDE SEQUENCE [LARGE SCALE GENOMIC DNA]</scope>
    <source>
        <strain evidence="11 12">JCM 4524</strain>
    </source>
</reference>
<evidence type="ECO:0000256" key="8">
    <source>
        <dbReference type="SAM" id="MobiDB-lite"/>
    </source>
</evidence>
<sequence length="623" mass="66332">MTVNASTPYGGGHPDASGHDPYAGQGGYYAGQGGYYAAQGTYAGQGAYAQPGGYADSGTYAGPGTYADPGSYAQPGQDTYTPEPSPVVPPPARPRRPEQESKAEEPEAADEEPDEPEGGRLAGVLTFLVPTALAFAMIWRGIGERQLWRDEHATWWAATLSFHDLSMLIRSIDVVFTPYYVLMHAWIAVAGDSPTAMRIPGAVAMAASAGLLALLGRRLFTTQAGLLAGLAFAVVPATTRYGQEIRPYAFAVAAVLLSTWLLARALDKPSFKVWVAYTLSVPLIGWSHLASMAVLGAHLVMILIARREGDKIVGWAYAAACTLGLCFVIPMAVSGSGQSGQIAWNNPVLRDLIEFPKNLFGSWAVAVPVMALGTLGLLFAGKRALALAVWIVLPPLATYVTAAQLHLFLPRYLLFTAPAWVLLAAVAVCRLAGPVAGAKAGSGAAVRRGFGWVLAAAAVAGLAFQAQPGIRETRVNALGEPDFRGAARIIEDGQKKGDGIVFSGVMAERRAMDYELRDNAGRPKDWLMYRTPQELGSFGAAECPKPAQCLAKADRLWLVATTLDGNPFSGMPKQTATAIQKSFRTVKTRKLDSLQLVLLERTRAATDDSSDEKDDAGKRKVHT</sequence>
<dbReference type="RefSeq" id="WP_344391404.1">
    <property type="nucleotide sequence ID" value="NZ_BAAASJ010000036.1"/>
</dbReference>
<feature type="transmembrane region" description="Helical" evidence="9">
    <location>
        <begin position="283"/>
        <end position="305"/>
    </location>
</feature>
<keyword evidence="4" id="KW-0808">Transferase</keyword>
<feature type="transmembrane region" description="Helical" evidence="9">
    <location>
        <begin position="245"/>
        <end position="263"/>
    </location>
</feature>